<dbReference type="Proteomes" id="UP000239209">
    <property type="component" value="Unassembled WGS sequence"/>
</dbReference>
<name>A0A2T0RJP9_9ACTN</name>
<reference evidence="1 2" key="1">
    <citation type="submission" date="2018-03" db="EMBL/GenBank/DDBJ databases">
        <title>Genomic Encyclopedia of Archaeal and Bacterial Type Strains, Phase II (KMG-II): from individual species to whole genera.</title>
        <authorList>
            <person name="Goeker M."/>
        </authorList>
    </citation>
    <scope>NUCLEOTIDE SEQUENCE [LARGE SCALE GENOMIC DNA]</scope>
    <source>
        <strain evidence="1 2">DSM 45348</strain>
    </source>
</reference>
<gene>
    <name evidence="1" type="ORF">CLV70_12052</name>
</gene>
<accession>A0A2T0RJP9</accession>
<dbReference type="GO" id="GO:0009306">
    <property type="term" value="P:protein secretion"/>
    <property type="evidence" value="ECO:0007669"/>
    <property type="project" value="InterPro"/>
</dbReference>
<comment type="caution">
    <text evidence="1">The sequence shown here is derived from an EMBL/GenBank/DDBJ whole genome shotgun (WGS) entry which is preliminary data.</text>
</comment>
<dbReference type="InterPro" id="IPR022536">
    <property type="entry name" value="EspC"/>
</dbReference>
<dbReference type="Pfam" id="PF10824">
    <property type="entry name" value="T7SS_ESX_EspC"/>
    <property type="match status" value="1"/>
</dbReference>
<sequence length="110" mass="11265">MAGEEIRFPAPAVERHAGSVDGIADSVVRARAAVTEVAMGAEAYGQLCQFLPVLLNPLFDQAIGAMNDATDALRETADNLRAAAASVTATDVKAGGRITSAGAPMLDLPL</sequence>
<proteinExistence type="predicted"/>
<dbReference type="EMBL" id="PVZG01000020">
    <property type="protein sequence ID" value="PRY21342.1"/>
    <property type="molecule type" value="Genomic_DNA"/>
</dbReference>
<keyword evidence="2" id="KW-1185">Reference proteome</keyword>
<dbReference type="OrthoDB" id="3402696at2"/>
<dbReference type="RefSeq" id="WP_158277861.1">
    <property type="nucleotide sequence ID" value="NZ_PVZG01000020.1"/>
</dbReference>
<protein>
    <submittedName>
        <fullName evidence="1">Excreted virulence factor EspC (Type VII ESX diderm)</fullName>
    </submittedName>
</protein>
<organism evidence="1 2">
    <name type="scientific">Pseudosporangium ferrugineum</name>
    <dbReference type="NCBI Taxonomy" id="439699"/>
    <lineage>
        <taxon>Bacteria</taxon>
        <taxon>Bacillati</taxon>
        <taxon>Actinomycetota</taxon>
        <taxon>Actinomycetes</taxon>
        <taxon>Micromonosporales</taxon>
        <taxon>Micromonosporaceae</taxon>
        <taxon>Pseudosporangium</taxon>
    </lineage>
</organism>
<evidence type="ECO:0000313" key="2">
    <source>
        <dbReference type="Proteomes" id="UP000239209"/>
    </source>
</evidence>
<dbReference type="AlphaFoldDB" id="A0A2T0RJP9"/>
<evidence type="ECO:0000313" key="1">
    <source>
        <dbReference type="EMBL" id="PRY21342.1"/>
    </source>
</evidence>